<gene>
    <name evidence="3" type="ORF">EV191_101608</name>
</gene>
<name>A0A4R2R2B4_9PSEU</name>
<comment type="caution">
    <text evidence="3">The sequence shown here is derived from an EMBL/GenBank/DDBJ whole genome shotgun (WGS) entry which is preliminary data.</text>
</comment>
<feature type="transmembrane region" description="Helical" evidence="2">
    <location>
        <begin position="83"/>
        <end position="102"/>
    </location>
</feature>
<keyword evidence="4" id="KW-1185">Reference proteome</keyword>
<reference evidence="3 4" key="1">
    <citation type="submission" date="2019-03" db="EMBL/GenBank/DDBJ databases">
        <title>Genomic Encyclopedia of Type Strains, Phase IV (KMG-IV): sequencing the most valuable type-strain genomes for metagenomic binning, comparative biology and taxonomic classification.</title>
        <authorList>
            <person name="Goeker M."/>
        </authorList>
    </citation>
    <scope>NUCLEOTIDE SEQUENCE [LARGE SCALE GENOMIC DNA]</scope>
    <source>
        <strain evidence="3 4">DSM 45765</strain>
    </source>
</reference>
<feature type="compositionally biased region" description="Basic and acidic residues" evidence="1">
    <location>
        <begin position="307"/>
        <end position="319"/>
    </location>
</feature>
<proteinExistence type="predicted"/>
<protein>
    <submittedName>
        <fullName evidence="3">Uncharacterized protein</fullName>
    </submittedName>
</protein>
<feature type="region of interest" description="Disordered" evidence="1">
    <location>
        <begin position="15"/>
        <end position="70"/>
    </location>
</feature>
<dbReference type="Proteomes" id="UP000294911">
    <property type="component" value="Unassembled WGS sequence"/>
</dbReference>
<evidence type="ECO:0000256" key="1">
    <source>
        <dbReference type="SAM" id="MobiDB-lite"/>
    </source>
</evidence>
<feature type="transmembrane region" description="Helical" evidence="2">
    <location>
        <begin position="108"/>
        <end position="126"/>
    </location>
</feature>
<keyword evidence="2" id="KW-0812">Transmembrane</keyword>
<organism evidence="3 4">
    <name type="scientific">Tamaricihabitans halophyticus</name>
    <dbReference type="NCBI Taxonomy" id="1262583"/>
    <lineage>
        <taxon>Bacteria</taxon>
        <taxon>Bacillati</taxon>
        <taxon>Actinomycetota</taxon>
        <taxon>Actinomycetes</taxon>
        <taxon>Pseudonocardiales</taxon>
        <taxon>Pseudonocardiaceae</taxon>
        <taxon>Tamaricihabitans</taxon>
    </lineage>
</organism>
<keyword evidence="2" id="KW-0472">Membrane</keyword>
<evidence type="ECO:0000313" key="3">
    <source>
        <dbReference type="EMBL" id="TCP56663.1"/>
    </source>
</evidence>
<dbReference type="EMBL" id="SLXQ01000001">
    <property type="protein sequence ID" value="TCP56663.1"/>
    <property type="molecule type" value="Genomic_DNA"/>
</dbReference>
<evidence type="ECO:0000256" key="2">
    <source>
        <dbReference type="SAM" id="Phobius"/>
    </source>
</evidence>
<accession>A0A4R2R2B4</accession>
<feature type="region of interest" description="Disordered" evidence="1">
    <location>
        <begin position="294"/>
        <end position="319"/>
    </location>
</feature>
<feature type="compositionally biased region" description="Basic and acidic residues" evidence="1">
    <location>
        <begin position="41"/>
        <end position="63"/>
    </location>
</feature>
<dbReference type="AlphaFoldDB" id="A0A4R2R2B4"/>
<evidence type="ECO:0000313" key="4">
    <source>
        <dbReference type="Proteomes" id="UP000294911"/>
    </source>
</evidence>
<keyword evidence="2" id="KW-1133">Transmembrane helix</keyword>
<sequence>MPPWWWAQLGRDLPGFGSLPPRPDPETGQPFPPRGLGWHGGDLDSVWHRKREVRPSRKPDPPDGRGPALVWHKEGKRGKVSRFLLGSLLIAGGASVVAAVNGGSPFEWVVLWQVWVVLIVGPLLGARRLRYTRLAAGADWFQCQLVRFGITLRNQSVDLYALRWIKVTSKYPIRFMELSDDSQSICLAMYSWQWDQRMWDLVYNGILHSVAAGGTVNLGAWSILRFDLANAQYPKNQDREIVTAQLSDEQVSELMDDPNVRRVLDSYDIRWSAAQFRDLIPSWPETRLARPADPAWFADDVPSGPDSGHDRPERGKADG</sequence>